<accession>A0ABT5B908</accession>
<gene>
    <name evidence="3" type="ORF">POL58_22875</name>
</gene>
<reference evidence="3 4" key="1">
    <citation type="submission" date="2022-11" db="EMBL/GenBank/DDBJ databases">
        <title>Minimal conservation of predation-associated metabolite biosynthetic gene clusters underscores biosynthetic potential of Myxococcota including descriptions for ten novel species: Archangium lansinium sp. nov., Myxococcus landrumus sp. nov., Nannocystis bai.</title>
        <authorList>
            <person name="Ahearne A."/>
            <person name="Stevens C."/>
            <person name="Dowd S."/>
        </authorList>
    </citation>
    <scope>NUCLEOTIDE SEQUENCE [LARGE SCALE GENOMIC DNA]</scope>
    <source>
        <strain evidence="3 4">NCELM</strain>
    </source>
</reference>
<dbReference type="EMBL" id="JAQNDN010000013">
    <property type="protein sequence ID" value="MDC0670618.1"/>
    <property type="molecule type" value="Genomic_DNA"/>
</dbReference>
<organism evidence="3 4">
    <name type="scientific">Nannocystis radixulma</name>
    <dbReference type="NCBI Taxonomy" id="2995305"/>
    <lineage>
        <taxon>Bacteria</taxon>
        <taxon>Pseudomonadati</taxon>
        <taxon>Myxococcota</taxon>
        <taxon>Polyangia</taxon>
        <taxon>Nannocystales</taxon>
        <taxon>Nannocystaceae</taxon>
        <taxon>Nannocystis</taxon>
    </lineage>
</organism>
<feature type="compositionally biased region" description="Basic and acidic residues" evidence="1">
    <location>
        <begin position="148"/>
        <end position="159"/>
    </location>
</feature>
<dbReference type="InterPro" id="IPR014922">
    <property type="entry name" value="YdhG-like"/>
</dbReference>
<evidence type="ECO:0000313" key="3">
    <source>
        <dbReference type="EMBL" id="MDC0670618.1"/>
    </source>
</evidence>
<feature type="domain" description="YdhG-like" evidence="2">
    <location>
        <begin position="21"/>
        <end position="111"/>
    </location>
</feature>
<dbReference type="Gene3D" id="3.90.1150.200">
    <property type="match status" value="1"/>
</dbReference>
<comment type="caution">
    <text evidence="3">The sequence shown here is derived from an EMBL/GenBank/DDBJ whole genome shotgun (WGS) entry which is preliminary data.</text>
</comment>
<dbReference type="Proteomes" id="UP001217838">
    <property type="component" value="Unassembled WGS sequence"/>
</dbReference>
<sequence>MAAPKPTDVDAYLATQPDDARAALVQARAALRRALPNAVETIKYGMPAYAVEGRAVASFAGWKTHYAVYIVPTDLFAAIARDLVGREATKGIIRFELHEPVPEAVVRRLAAWNPADGAATKKTATEKTATEKTATEKTATKKTATKKTATEKTATEKTATKKTATKSEQAKRRR</sequence>
<dbReference type="Pfam" id="PF08818">
    <property type="entry name" value="DUF1801"/>
    <property type="match status" value="1"/>
</dbReference>
<name>A0ABT5B908_9BACT</name>
<proteinExistence type="predicted"/>
<protein>
    <submittedName>
        <fullName evidence="3">DUF1801 domain-containing protein</fullName>
    </submittedName>
</protein>
<feature type="compositionally biased region" description="Basic and acidic residues" evidence="1">
    <location>
        <begin position="123"/>
        <end position="139"/>
    </location>
</feature>
<evidence type="ECO:0000259" key="2">
    <source>
        <dbReference type="Pfam" id="PF08818"/>
    </source>
</evidence>
<keyword evidence="4" id="KW-1185">Reference proteome</keyword>
<evidence type="ECO:0000313" key="4">
    <source>
        <dbReference type="Proteomes" id="UP001217838"/>
    </source>
</evidence>
<feature type="region of interest" description="Disordered" evidence="1">
    <location>
        <begin position="117"/>
        <end position="174"/>
    </location>
</feature>
<evidence type="ECO:0000256" key="1">
    <source>
        <dbReference type="SAM" id="MobiDB-lite"/>
    </source>
</evidence>
<dbReference type="RefSeq" id="WP_272000438.1">
    <property type="nucleotide sequence ID" value="NZ_JAQNDN010000013.1"/>
</dbReference>
<dbReference type="SUPFAM" id="SSF159888">
    <property type="entry name" value="YdhG-like"/>
    <property type="match status" value="1"/>
</dbReference>